<proteinExistence type="predicted"/>
<sequence>MLQRHTTETGFSPLPFPSLPFTAASGPCSALGPEATARGGRRCCVRRRPQMSTGRCTGRANGGGLLGVLCRGLLSLPGTQNVLACVGQALLWRVFQEARPARQG</sequence>
<name>A0ABP0AGP1_PIPNA</name>
<protein>
    <submittedName>
        <fullName evidence="1">Uncharacterized protein</fullName>
    </submittedName>
</protein>
<evidence type="ECO:0000313" key="2">
    <source>
        <dbReference type="Proteomes" id="UP001314169"/>
    </source>
</evidence>
<evidence type="ECO:0000313" key="1">
    <source>
        <dbReference type="EMBL" id="CAK6449661.1"/>
    </source>
</evidence>
<dbReference type="EMBL" id="OY882866">
    <property type="protein sequence ID" value="CAK6449661.1"/>
    <property type="molecule type" value="Genomic_DNA"/>
</dbReference>
<gene>
    <name evidence="1" type="ORF">MPIPNATIZW_LOCUS17967</name>
</gene>
<reference evidence="1" key="1">
    <citation type="submission" date="2023-12" db="EMBL/GenBank/DDBJ databases">
        <authorList>
            <person name="Brown T."/>
        </authorList>
    </citation>
    <scope>NUCLEOTIDE SEQUENCE</scope>
</reference>
<organism evidence="1 2">
    <name type="scientific">Pipistrellus nathusii</name>
    <name type="common">Nathusius' pipistrelle</name>
    <dbReference type="NCBI Taxonomy" id="59473"/>
    <lineage>
        <taxon>Eukaryota</taxon>
        <taxon>Metazoa</taxon>
        <taxon>Chordata</taxon>
        <taxon>Craniata</taxon>
        <taxon>Vertebrata</taxon>
        <taxon>Euteleostomi</taxon>
        <taxon>Mammalia</taxon>
        <taxon>Eutheria</taxon>
        <taxon>Laurasiatheria</taxon>
        <taxon>Chiroptera</taxon>
        <taxon>Yangochiroptera</taxon>
        <taxon>Vespertilionidae</taxon>
        <taxon>Pipistrellus</taxon>
    </lineage>
</organism>
<keyword evidence="2" id="KW-1185">Reference proteome</keyword>
<accession>A0ABP0AGP1</accession>
<dbReference type="Proteomes" id="UP001314169">
    <property type="component" value="Chromosome 9"/>
</dbReference>